<name>L8H2Z0_ACACF</name>
<evidence type="ECO:0000313" key="8">
    <source>
        <dbReference type="Proteomes" id="UP000011083"/>
    </source>
</evidence>
<evidence type="ECO:0000256" key="1">
    <source>
        <dbReference type="ARBA" id="ARBA00022443"/>
    </source>
</evidence>
<evidence type="ECO:0000259" key="6">
    <source>
        <dbReference type="PROSITE" id="PS50195"/>
    </source>
</evidence>
<feature type="compositionally biased region" description="Low complexity" evidence="4">
    <location>
        <begin position="122"/>
        <end position="164"/>
    </location>
</feature>
<dbReference type="GeneID" id="14920353"/>
<feature type="region of interest" description="Disordered" evidence="4">
    <location>
        <begin position="520"/>
        <end position="598"/>
    </location>
</feature>
<evidence type="ECO:0000256" key="4">
    <source>
        <dbReference type="SAM" id="MobiDB-lite"/>
    </source>
</evidence>
<dbReference type="Pfam" id="PF12796">
    <property type="entry name" value="Ank_2"/>
    <property type="match status" value="1"/>
</dbReference>
<feature type="region of interest" description="Disordered" evidence="4">
    <location>
        <begin position="100"/>
        <end position="214"/>
    </location>
</feature>
<dbReference type="STRING" id="1257118.L8H2Z0"/>
<dbReference type="InterPro" id="IPR001452">
    <property type="entry name" value="SH3_domain"/>
</dbReference>
<dbReference type="PROSITE" id="PS50195">
    <property type="entry name" value="PX"/>
    <property type="match status" value="1"/>
</dbReference>
<feature type="compositionally biased region" description="Polar residues" evidence="4">
    <location>
        <begin position="237"/>
        <end position="254"/>
    </location>
</feature>
<gene>
    <name evidence="7" type="ORF">ACA1_270500</name>
</gene>
<dbReference type="VEuPathDB" id="AmoebaDB:ACA1_270500"/>
<keyword evidence="1 3" id="KW-0728">SH3 domain</keyword>
<keyword evidence="8" id="KW-1185">Reference proteome</keyword>
<evidence type="ECO:0000313" key="7">
    <source>
        <dbReference type="EMBL" id="ELR19565.1"/>
    </source>
</evidence>
<dbReference type="SMART" id="SM00312">
    <property type="entry name" value="PX"/>
    <property type="match status" value="1"/>
</dbReference>
<dbReference type="CDD" id="cd00174">
    <property type="entry name" value="SH3"/>
    <property type="match status" value="1"/>
</dbReference>
<dbReference type="GO" id="GO:0035091">
    <property type="term" value="F:phosphatidylinositol binding"/>
    <property type="evidence" value="ECO:0007669"/>
    <property type="project" value="InterPro"/>
</dbReference>
<dbReference type="InterPro" id="IPR036770">
    <property type="entry name" value="Ankyrin_rpt-contain_sf"/>
</dbReference>
<protein>
    <submittedName>
        <fullName evidence="7">PX domain containing protein</fullName>
    </submittedName>
</protein>
<feature type="compositionally biased region" description="Low complexity" evidence="4">
    <location>
        <begin position="186"/>
        <end position="195"/>
    </location>
</feature>
<dbReference type="Gene3D" id="1.25.40.20">
    <property type="entry name" value="Ankyrin repeat-containing domain"/>
    <property type="match status" value="1"/>
</dbReference>
<feature type="region of interest" description="Disordered" evidence="4">
    <location>
        <begin position="237"/>
        <end position="262"/>
    </location>
</feature>
<dbReference type="KEGG" id="acan:ACA1_270500"/>
<dbReference type="Proteomes" id="UP000011083">
    <property type="component" value="Unassembled WGS sequence"/>
</dbReference>
<dbReference type="PANTHER" id="PTHR22775">
    <property type="entry name" value="SORTING NEXIN"/>
    <property type="match status" value="1"/>
</dbReference>
<feature type="compositionally biased region" description="Low complexity" evidence="4">
    <location>
        <begin position="569"/>
        <end position="578"/>
    </location>
</feature>
<dbReference type="AlphaFoldDB" id="L8H2Z0"/>
<evidence type="ECO:0000256" key="3">
    <source>
        <dbReference type="PROSITE-ProRule" id="PRU00192"/>
    </source>
</evidence>
<dbReference type="InterPro" id="IPR001683">
    <property type="entry name" value="PX_dom"/>
</dbReference>
<reference evidence="7 8" key="1">
    <citation type="journal article" date="2013" name="Genome Biol.">
        <title>Genome of Acanthamoeba castellanii highlights extensive lateral gene transfer and early evolution of tyrosine kinase signaling.</title>
        <authorList>
            <person name="Clarke M."/>
            <person name="Lohan A.J."/>
            <person name="Liu B."/>
            <person name="Lagkouvardos I."/>
            <person name="Roy S."/>
            <person name="Zafar N."/>
            <person name="Bertelli C."/>
            <person name="Schilde C."/>
            <person name="Kianianmomeni A."/>
            <person name="Burglin T.R."/>
            <person name="Frech C."/>
            <person name="Turcotte B."/>
            <person name="Kopec K.O."/>
            <person name="Synnott J.M."/>
            <person name="Choo C."/>
            <person name="Paponov I."/>
            <person name="Finkler A."/>
            <person name="Soon Heng Tan C."/>
            <person name="Hutchins A.P."/>
            <person name="Weinmeier T."/>
            <person name="Rattei T."/>
            <person name="Chu J.S."/>
            <person name="Gimenez G."/>
            <person name="Irimia M."/>
            <person name="Rigden D.J."/>
            <person name="Fitzpatrick D.A."/>
            <person name="Lorenzo-Morales J."/>
            <person name="Bateman A."/>
            <person name="Chiu C.H."/>
            <person name="Tang P."/>
            <person name="Hegemann P."/>
            <person name="Fromm H."/>
            <person name="Raoult D."/>
            <person name="Greub G."/>
            <person name="Miranda-Saavedra D."/>
            <person name="Chen N."/>
            <person name="Nash P."/>
            <person name="Ginger M.L."/>
            <person name="Horn M."/>
            <person name="Schaap P."/>
            <person name="Caler L."/>
            <person name="Loftus B."/>
        </authorList>
    </citation>
    <scope>NUCLEOTIDE SEQUENCE [LARGE SCALE GENOMIC DNA]</scope>
    <source>
        <strain evidence="7 8">Neff</strain>
    </source>
</reference>
<organism evidence="7 8">
    <name type="scientific">Acanthamoeba castellanii (strain ATCC 30010 / Neff)</name>
    <dbReference type="NCBI Taxonomy" id="1257118"/>
    <lineage>
        <taxon>Eukaryota</taxon>
        <taxon>Amoebozoa</taxon>
        <taxon>Discosea</taxon>
        <taxon>Longamoebia</taxon>
        <taxon>Centramoebida</taxon>
        <taxon>Acanthamoebidae</taxon>
        <taxon>Acanthamoeba</taxon>
    </lineage>
</organism>
<feature type="compositionally biased region" description="Gly residues" evidence="4">
    <location>
        <begin position="525"/>
        <end position="536"/>
    </location>
</feature>
<dbReference type="PROSITE" id="PS50088">
    <property type="entry name" value="ANK_REPEAT"/>
    <property type="match status" value="2"/>
</dbReference>
<dbReference type="CDD" id="cd06093">
    <property type="entry name" value="PX_domain"/>
    <property type="match status" value="1"/>
</dbReference>
<keyword evidence="2" id="KW-0040">ANK repeat</keyword>
<dbReference type="Gene3D" id="3.30.1520.10">
    <property type="entry name" value="Phox-like domain"/>
    <property type="match status" value="1"/>
</dbReference>
<dbReference type="Gene3D" id="2.30.30.40">
    <property type="entry name" value="SH3 Domains"/>
    <property type="match status" value="1"/>
</dbReference>
<dbReference type="SMART" id="SM00248">
    <property type="entry name" value="ANK"/>
    <property type="match status" value="2"/>
</dbReference>
<accession>L8H2Z0</accession>
<dbReference type="OrthoDB" id="6250593at2759"/>
<dbReference type="InterPro" id="IPR036028">
    <property type="entry name" value="SH3-like_dom_sf"/>
</dbReference>
<dbReference type="InterPro" id="IPR002110">
    <property type="entry name" value="Ankyrin_rpt"/>
</dbReference>
<sequence length="670" mass="71430">MWLDRKDSNGETALMVATKHDRLREMDILFDHGANPNTANPQGETALHIAVSSGRVDTVRKLLERGAAVKYIRSPFGTPREVAVKHNAQDIVNVLDAKGNVGVGAKPLPGLPARGMKPVVKPRAPTAAPTTNSPPAAQPTRPSAASMASTPSTSTSTSPSSLSTSDERPLSPGSEGRLRSATAADARPVSSSLLRRPPPPRPARRESNADVPPINLFNRPVSLTSAPMPAIPTLNTAAGAGSSTTYPSWQSTSPRGERGQVSPRVTMPPGAISAVGGGGSALGPSSASAAELAPLQATPAVRAATLHTFVAATKEYKEQFLNEMKQQMSNWHVAQSREREKGGGATSMDQFRGVTFQILFTVPVASTKEKEFTAYVVDMKTQKGTITIMKRYRQFLDLHHRLQNHYKASVIPKFPKKRYLGNNTSHKFIQKRCQKIGQYLNEMMQLPGILDIEEVKTFLTTSLSAKGEEELVGKQDESDQEKAQFIESIAPKEKKEESAGVAGLGQVTRAQTSLSIILKASPISGPGGLSPRGGGVEAKSPRAGATAKSPRGATGGVSPRPGLTKSESEATTPAAAANSERESESGSESTATATTPMTTTEVAVVAEQLAKAMALYEFVPQSPKELALKADDVIVVHDREGDAWWFGTVDGTTFGYFPNNYVRLLPEAEW</sequence>
<evidence type="ECO:0000259" key="5">
    <source>
        <dbReference type="PROSITE" id="PS50002"/>
    </source>
</evidence>
<dbReference type="SUPFAM" id="SSF48403">
    <property type="entry name" value="Ankyrin repeat"/>
    <property type="match status" value="1"/>
</dbReference>
<dbReference type="SUPFAM" id="SSF50044">
    <property type="entry name" value="SH3-domain"/>
    <property type="match status" value="1"/>
</dbReference>
<dbReference type="Pfam" id="PF00787">
    <property type="entry name" value="PX"/>
    <property type="match status" value="1"/>
</dbReference>
<dbReference type="Pfam" id="PF00018">
    <property type="entry name" value="SH3_1"/>
    <property type="match status" value="1"/>
</dbReference>
<evidence type="ECO:0000256" key="2">
    <source>
        <dbReference type="PROSITE-ProRule" id="PRU00023"/>
    </source>
</evidence>
<feature type="domain" description="SH3" evidence="5">
    <location>
        <begin position="607"/>
        <end position="667"/>
    </location>
</feature>
<feature type="repeat" description="ANK" evidence="2">
    <location>
        <begin position="42"/>
        <end position="74"/>
    </location>
</feature>
<dbReference type="PROSITE" id="PS50297">
    <property type="entry name" value="ANK_REP_REGION"/>
    <property type="match status" value="2"/>
</dbReference>
<dbReference type="PROSITE" id="PS50002">
    <property type="entry name" value="SH3"/>
    <property type="match status" value="1"/>
</dbReference>
<feature type="compositionally biased region" description="Low complexity" evidence="4">
    <location>
        <begin position="586"/>
        <end position="598"/>
    </location>
</feature>
<proteinExistence type="predicted"/>
<dbReference type="InterPro" id="IPR036871">
    <property type="entry name" value="PX_dom_sf"/>
</dbReference>
<dbReference type="PANTHER" id="PTHR22775:SF3">
    <property type="entry name" value="SORTING NEXIN-13"/>
    <property type="match status" value="1"/>
</dbReference>
<feature type="repeat" description="ANK" evidence="2">
    <location>
        <begin position="9"/>
        <end position="41"/>
    </location>
</feature>
<dbReference type="SMART" id="SM00326">
    <property type="entry name" value="SH3"/>
    <property type="match status" value="1"/>
</dbReference>
<dbReference type="RefSeq" id="XP_004341651.1">
    <property type="nucleotide sequence ID" value="XM_004341603.1"/>
</dbReference>
<feature type="domain" description="PX" evidence="6">
    <location>
        <begin position="353"/>
        <end position="466"/>
    </location>
</feature>
<dbReference type="EMBL" id="KB007933">
    <property type="protein sequence ID" value="ELR19565.1"/>
    <property type="molecule type" value="Genomic_DNA"/>
</dbReference>
<dbReference type="SUPFAM" id="SSF64268">
    <property type="entry name" value="PX domain"/>
    <property type="match status" value="1"/>
</dbReference>